<keyword evidence="3" id="KW-1185">Reference proteome</keyword>
<feature type="compositionally biased region" description="Basic and acidic residues" evidence="1">
    <location>
        <begin position="10"/>
        <end position="21"/>
    </location>
</feature>
<accession>A0A0M4CW60</accession>
<dbReference type="EMBL" id="CP009220">
    <property type="protein sequence ID" value="ALC05325.1"/>
    <property type="molecule type" value="Genomic_DNA"/>
</dbReference>
<proteinExistence type="predicted"/>
<feature type="region of interest" description="Disordered" evidence="1">
    <location>
        <begin position="1"/>
        <end position="61"/>
    </location>
</feature>
<dbReference type="KEGG" id="cdx:CDES_04400"/>
<feature type="compositionally biased region" description="Basic and acidic residues" evidence="1">
    <location>
        <begin position="44"/>
        <end position="61"/>
    </location>
</feature>
<dbReference type="PATRIC" id="fig|931089.4.peg.889"/>
<organism evidence="2 3">
    <name type="scientific">Corynebacterium deserti GIMN1.010</name>
    <dbReference type="NCBI Taxonomy" id="931089"/>
    <lineage>
        <taxon>Bacteria</taxon>
        <taxon>Bacillati</taxon>
        <taxon>Actinomycetota</taxon>
        <taxon>Actinomycetes</taxon>
        <taxon>Mycobacteriales</taxon>
        <taxon>Corynebacteriaceae</taxon>
        <taxon>Corynebacterium</taxon>
    </lineage>
</organism>
<gene>
    <name evidence="2" type="ORF">CDES_04400</name>
</gene>
<dbReference type="STRING" id="931089.CDES_04400"/>
<reference evidence="2 3" key="1">
    <citation type="submission" date="2014-08" db="EMBL/GenBank/DDBJ databases">
        <title>Complete genome sequence of Corynebacterium deserti GIMN1.010 (=DSM 45689), isolated from desert sand in western China.</title>
        <authorList>
            <person name="Ruckert C."/>
            <person name="Albersmeier A."/>
            <person name="Kalinowski J."/>
        </authorList>
    </citation>
    <scope>NUCLEOTIDE SEQUENCE [LARGE SCALE GENOMIC DNA]</scope>
    <source>
        <strain evidence="2 3">GIMN1.010</strain>
    </source>
</reference>
<evidence type="ECO:0000313" key="3">
    <source>
        <dbReference type="Proteomes" id="UP000068067"/>
    </source>
</evidence>
<sequence>MSRQRRRSFRASDARDYDRTADTPVHISSNEEEREVTLDPEGEDQPKGEEFWKEQHPPHHG</sequence>
<name>A0A0M4CW60_9CORY</name>
<evidence type="ECO:0000256" key="1">
    <source>
        <dbReference type="SAM" id="MobiDB-lite"/>
    </source>
</evidence>
<protein>
    <submittedName>
        <fullName evidence="2">Uncharacterized protein</fullName>
    </submittedName>
</protein>
<dbReference type="Proteomes" id="UP000068067">
    <property type="component" value="Chromosome"/>
</dbReference>
<dbReference type="AlphaFoldDB" id="A0A0M4CW60"/>
<evidence type="ECO:0000313" key="2">
    <source>
        <dbReference type="EMBL" id="ALC05325.1"/>
    </source>
</evidence>